<dbReference type="PANTHER" id="PTHR15657">
    <property type="entry name" value="THYROID TRANSCRIPTION FACTOR 1-ASSOCIATED PROTEIN 26"/>
    <property type="match status" value="1"/>
</dbReference>
<dbReference type="PANTHER" id="PTHR15657:SF1">
    <property type="entry name" value="THYROID TRANSCRIPTION FACTOR 1-ASSOCIATED PROTEIN 26"/>
    <property type="match status" value="1"/>
</dbReference>
<proteinExistence type="predicted"/>
<dbReference type="STRING" id="59895.A0A103YFM7"/>
<sequence>MIYRNIMGGEGGGLSLKAFANAKTKTDGYNAALIKKQREFYKNAKYVNKYKKSLKQQNHKHVLPKLQNL</sequence>
<name>A0A103YFM7_CYNCS</name>
<organism evidence="1 2">
    <name type="scientific">Cynara cardunculus var. scolymus</name>
    <name type="common">Globe artichoke</name>
    <name type="synonym">Cynara scolymus</name>
    <dbReference type="NCBI Taxonomy" id="59895"/>
    <lineage>
        <taxon>Eukaryota</taxon>
        <taxon>Viridiplantae</taxon>
        <taxon>Streptophyta</taxon>
        <taxon>Embryophyta</taxon>
        <taxon>Tracheophyta</taxon>
        <taxon>Spermatophyta</taxon>
        <taxon>Magnoliopsida</taxon>
        <taxon>eudicotyledons</taxon>
        <taxon>Gunneridae</taxon>
        <taxon>Pentapetalae</taxon>
        <taxon>asterids</taxon>
        <taxon>campanulids</taxon>
        <taxon>Asterales</taxon>
        <taxon>Asteraceae</taxon>
        <taxon>Carduoideae</taxon>
        <taxon>Cardueae</taxon>
        <taxon>Carduinae</taxon>
        <taxon>Cynara</taxon>
    </lineage>
</organism>
<dbReference type="Gramene" id="KVI08224">
    <property type="protein sequence ID" value="KVI08224"/>
    <property type="gene ID" value="Ccrd_013405"/>
</dbReference>
<dbReference type="Proteomes" id="UP000243975">
    <property type="component" value="Unassembled WGS sequence"/>
</dbReference>
<evidence type="ECO:0000313" key="2">
    <source>
        <dbReference type="Proteomes" id="UP000243975"/>
    </source>
</evidence>
<dbReference type="GO" id="GO:0005634">
    <property type="term" value="C:nucleus"/>
    <property type="evidence" value="ECO:0007669"/>
    <property type="project" value="TreeGrafter"/>
</dbReference>
<evidence type="ECO:0000313" key="1">
    <source>
        <dbReference type="EMBL" id="KVI08224.1"/>
    </source>
</evidence>
<protein>
    <submittedName>
        <fullName evidence="1">Uncharacterized protein</fullName>
    </submittedName>
</protein>
<reference evidence="1 2" key="1">
    <citation type="journal article" date="2016" name="Sci. Rep.">
        <title>The genome sequence of the outbreeding globe artichoke constructed de novo incorporating a phase-aware low-pass sequencing strategy of F1 progeny.</title>
        <authorList>
            <person name="Scaglione D."/>
            <person name="Reyes-Chin-Wo S."/>
            <person name="Acquadro A."/>
            <person name="Froenicke L."/>
            <person name="Portis E."/>
            <person name="Beitel C."/>
            <person name="Tirone M."/>
            <person name="Mauro R."/>
            <person name="Lo Monaco A."/>
            <person name="Mauromicale G."/>
            <person name="Faccioli P."/>
            <person name="Cattivelli L."/>
            <person name="Rieseberg L."/>
            <person name="Michelmore R."/>
            <person name="Lanteri S."/>
        </authorList>
    </citation>
    <scope>NUCLEOTIDE SEQUENCE [LARGE SCALE GENOMIC DNA]</scope>
    <source>
        <strain evidence="1">2C</strain>
    </source>
</reference>
<gene>
    <name evidence="1" type="ORF">Ccrd_013405</name>
</gene>
<keyword evidence="2" id="KW-1185">Reference proteome</keyword>
<dbReference type="AlphaFoldDB" id="A0A103YFM7"/>
<comment type="caution">
    <text evidence="1">The sequence shown here is derived from an EMBL/GenBank/DDBJ whole genome shotgun (WGS) entry which is preliminary data.</text>
</comment>
<dbReference type="EMBL" id="LEKV01001187">
    <property type="protein sequence ID" value="KVI08224.1"/>
    <property type="molecule type" value="Genomic_DNA"/>
</dbReference>
<accession>A0A103YFM7</accession>